<organism evidence="1">
    <name type="scientific">marine sediment metagenome</name>
    <dbReference type="NCBI Taxonomy" id="412755"/>
    <lineage>
        <taxon>unclassified sequences</taxon>
        <taxon>metagenomes</taxon>
        <taxon>ecological metagenomes</taxon>
    </lineage>
</organism>
<proteinExistence type="predicted"/>
<comment type="caution">
    <text evidence="1">The sequence shown here is derived from an EMBL/GenBank/DDBJ whole genome shotgun (WGS) entry which is preliminary data.</text>
</comment>
<gene>
    <name evidence="1" type="ORF">S01H4_35091</name>
</gene>
<dbReference type="EMBL" id="BART01018619">
    <property type="protein sequence ID" value="GAG76263.1"/>
    <property type="molecule type" value="Genomic_DNA"/>
</dbReference>
<reference evidence="1" key="1">
    <citation type="journal article" date="2014" name="Front. Microbiol.">
        <title>High frequency of phylogenetically diverse reductive dehalogenase-homologous genes in deep subseafloor sedimentary metagenomes.</title>
        <authorList>
            <person name="Kawai M."/>
            <person name="Futagami T."/>
            <person name="Toyoda A."/>
            <person name="Takaki Y."/>
            <person name="Nishi S."/>
            <person name="Hori S."/>
            <person name="Arai W."/>
            <person name="Tsubouchi T."/>
            <person name="Morono Y."/>
            <person name="Uchiyama I."/>
            <person name="Ito T."/>
            <person name="Fujiyama A."/>
            <person name="Inagaki F."/>
            <person name="Takami H."/>
        </authorList>
    </citation>
    <scope>NUCLEOTIDE SEQUENCE</scope>
    <source>
        <strain evidence="1">Expedition CK06-06</strain>
    </source>
</reference>
<dbReference type="AlphaFoldDB" id="X1AVK4"/>
<name>X1AVK4_9ZZZZ</name>
<protein>
    <submittedName>
        <fullName evidence="1">Uncharacterized protein</fullName>
    </submittedName>
</protein>
<evidence type="ECO:0000313" key="1">
    <source>
        <dbReference type="EMBL" id="GAG76263.1"/>
    </source>
</evidence>
<sequence length="39" mass="4406">MGAKLTTLTKSNIKANFKEENEVLDIKVEKIEDEPEGKD</sequence>
<accession>X1AVK4</accession>